<evidence type="ECO:0000313" key="1">
    <source>
        <dbReference type="EMBL" id="AKP34720.1"/>
    </source>
</evidence>
<name>A0ABM5UFX0_YERAE</name>
<reference evidence="1 2" key="1">
    <citation type="journal article" date="2015" name="Genome Announc.">
        <title>De Novo Genome Sequence of Yersinia aleksiciae Y159T.</title>
        <authorList>
            <person name="Sprague L.D."/>
            <person name="Neubauer H."/>
        </authorList>
    </citation>
    <scope>NUCLEOTIDE SEQUENCE [LARGE SCALE GENOMIC DNA]</scope>
    <source>
        <strain evidence="1 2">159</strain>
    </source>
</reference>
<keyword evidence="2" id="KW-1185">Reference proteome</keyword>
<organism evidence="1 2">
    <name type="scientific">Yersinia aleksiciae</name>
    <dbReference type="NCBI Taxonomy" id="263819"/>
    <lineage>
        <taxon>Bacteria</taxon>
        <taxon>Pseudomonadati</taxon>
        <taxon>Pseudomonadota</taxon>
        <taxon>Gammaproteobacteria</taxon>
        <taxon>Enterobacterales</taxon>
        <taxon>Yersiniaceae</taxon>
        <taxon>Yersinia</taxon>
    </lineage>
</organism>
<dbReference type="GeneID" id="61903166"/>
<proteinExistence type="predicted"/>
<evidence type="ECO:0000313" key="2">
    <source>
        <dbReference type="Proteomes" id="UP000069914"/>
    </source>
</evidence>
<protein>
    <submittedName>
        <fullName evidence="1">DNA transfer protein</fullName>
    </submittedName>
</protein>
<dbReference type="RefSeq" id="WP_048619631.1">
    <property type="nucleotide sequence ID" value="NZ_CABMLM010000011.1"/>
</dbReference>
<sequence length="643" mass="68119">MAIAWKDVISKPEYQQLPPDQQAAAQEQYFNEVVAPQAGDQAEAARQEFFTVYPLPIAQEQAPQQQQTQQQPEQQGFADQALLGAKEAGRSIAQAGVNVANIIPEVGDAVQSAATWIGSKVGLGDGTYTPAMRMSLPESLQPQTEAGKIAAQALPYVINPVSGAAKTASGVGAKAASLLAENAVGVLADNSSKNDAGALASDLGVSTALSGATRGLTNAIGAGYRAVKGQIAPEARAAIDFAEQQGVPLHTTDLLQPQSKVGRMAQGAAENIPLVGTSGMRSTQQEARSQLVQDFANKFGDYDPSAVVTSLKQKTGTIKAAAGNRINDVTERMSGAGIQPSRTVQAIDKEVSRLNSLGEVKDSATIEQLQKYKNELLRGTPSGGTGFDQLRNLRTQFRQDVKGERTTMPTRSEAAVNRIYKAMGDDIYDGVSASLTPRDATRLKQADQVYAAEANTLKNTRLKNVLMKGDLTPEVVNNILYSNKKSEIQTLYNSVGSTGRAQMRNGIIGKAMEKSGGSPDQFLRQLNMLSNQTGIAFRGADAGYVRGLKNYLESTKQAGKASVVTPTGQQVLPWVVAGAAASNPGAAAATVSYGLLGRMYESKPIRNAMLKLANTPKNSTAFERQLEIVNRALTATAQGAKYK</sequence>
<gene>
    <name evidence="1" type="ORF">ACZ76_14895</name>
</gene>
<dbReference type="Proteomes" id="UP000069914">
    <property type="component" value="Chromosome"/>
</dbReference>
<accession>A0ABM5UFX0</accession>
<dbReference type="EMBL" id="CP011975">
    <property type="protein sequence ID" value="AKP34720.1"/>
    <property type="molecule type" value="Genomic_DNA"/>
</dbReference>